<evidence type="ECO:0000313" key="1">
    <source>
        <dbReference type="EMBL" id="KAJ9066986.1"/>
    </source>
</evidence>
<keyword evidence="2" id="KW-1185">Reference proteome</keyword>
<evidence type="ECO:0000313" key="2">
    <source>
        <dbReference type="Proteomes" id="UP001165960"/>
    </source>
</evidence>
<reference evidence="1" key="1">
    <citation type="submission" date="2022-04" db="EMBL/GenBank/DDBJ databases">
        <title>Genome of the entomopathogenic fungus Entomophthora muscae.</title>
        <authorList>
            <person name="Elya C."/>
            <person name="Lovett B.R."/>
            <person name="Lee E."/>
            <person name="Macias A.M."/>
            <person name="Hajek A.E."/>
            <person name="De Bivort B.L."/>
            <person name="Kasson M.T."/>
            <person name="De Fine Licht H.H."/>
            <person name="Stajich J.E."/>
        </authorList>
    </citation>
    <scope>NUCLEOTIDE SEQUENCE</scope>
    <source>
        <strain evidence="1">Berkeley</strain>
    </source>
</reference>
<proteinExistence type="predicted"/>
<gene>
    <name evidence="1" type="ORF">DSO57_1004084</name>
</gene>
<accession>A0ACC2SXL9</accession>
<organism evidence="1 2">
    <name type="scientific">Entomophthora muscae</name>
    <dbReference type="NCBI Taxonomy" id="34485"/>
    <lineage>
        <taxon>Eukaryota</taxon>
        <taxon>Fungi</taxon>
        <taxon>Fungi incertae sedis</taxon>
        <taxon>Zoopagomycota</taxon>
        <taxon>Entomophthoromycotina</taxon>
        <taxon>Entomophthoromycetes</taxon>
        <taxon>Entomophthorales</taxon>
        <taxon>Entomophthoraceae</taxon>
        <taxon>Entomophthora</taxon>
    </lineage>
</organism>
<dbReference type="Proteomes" id="UP001165960">
    <property type="component" value="Unassembled WGS sequence"/>
</dbReference>
<dbReference type="EMBL" id="QTSX02004270">
    <property type="protein sequence ID" value="KAJ9066986.1"/>
    <property type="molecule type" value="Genomic_DNA"/>
</dbReference>
<name>A0ACC2SXL9_9FUNG</name>
<comment type="caution">
    <text evidence="1">The sequence shown here is derived from an EMBL/GenBank/DDBJ whole genome shotgun (WGS) entry which is preliminary data.</text>
</comment>
<sequence length="1545" mass="169826">MSSTDKNNADSRSANITFNWVGHGKEVGIMGAFGLPNQPNWEPMTMTWSNELKGYHISLELEQERMYQYKFVVDGDRICDPKADITYDNHGHMNNMVYIPLLDSTPDAKQGHSVANSTAAAIECEIASSRKGSLSVAHESDAACPTNDDSLSSDEKESSSGTGRHVSFDPATLGENYEPVDLSDPEGFPKKSNYLSENVYYSKPVPKALEPICEADKDSEQNADLYTQFNGKHAKSLRHNEDIKLPVNSRRRGLPKFNSGLQSGSDIFKETEANASEIHISEQAGEIVCHVDEEECEKLRCLADSQSHKRFEQESQEPVAIEASLEDSEAASSHAVALSENDDRGATPPPEAFSTEPEIDQAIQPCSGETQHTTQDLSNNVPSRKLSGSDDHSSVEAEQGNVESSYMDSTGNTEAELTKETYSDGIAPVQEQPYGNQQYTEEYDLPIAAKGSFENNADLLDDSGEMPYTNADAIPDSSDLSYAATPGGNRLQQIPESVAASGSHYEPDTEGRSSESKQAAADEFKEDESATGYYCPVARKFMYGVAPPEEVQDEVAVEKSHPETSLAPKELTQHTITSSRKQSDANDRTSSYYDPVKGRFVIISQEAPAEAAEPQVYSSGTAGRQTAYFDSVSGKFVIGTQQNDEIQVTGSSAPSAGGEYDATSGYTSNVGYDTGKAATGYPREPVQYVTQAPQEAYSKAPSPYEVQAKPEATYEKPSSYFDANTGMFVTGYQRKPSQYVASAPQEVYVRAPSPYEVQAKPEVTYEKPTSYFDANTGMFVTGYQRRPSQYVASAPQEVYVRDPNPYEVQGKPEVTYEKPTSYFDVNTGMFVTGYQRKPAQYVASAPQEVYVRAPSPYEVQAKPEVTYEKPTPYFDANTGTFVTGYQREPAQYITPNPQVYVSKPHTYEMQATQGSAYEKPYTNANAGRVYTGYQREPVQYVAQAPQFYASKPNAYEAHANQGAAYEKPSSYFDASTGTFVTGYQRETVQYATHAPQVYVSKSNTYETQATQGSAYEKPYTSANAGSVYTGYQHEPIQYVAQAPQFYASKPNAYETHANQGAVYEKTSSYFDANTGMFVTGYQRKPAPQAYTNKPNTEAYYEKLSYYNANAEEFDVSYQREPVVVPQVYVTQPDAHEAPANTGVPGYYDFAEGKFIHEPQDVPQEYNQEPAETSDYITNEQEVSPDAYEATTGSSQSAPIQESSTNGGSGDYQDKPKAYPGKSGAQEGTQPLKNGGSLEKHLDVKPSRPTVQRKPSAVGAQPSHNTGSGPKKSHHKDSSDSLNESIHGLQNGASIGSKVQAKWRPIFQKATSGKLRFIAEQQTAPQTNCHQSKGNYAREAPLAFDAGIDHSYGERSDNVYSKAANNDYRTQTDGNVDSSEHMDETHEDPQEEDLLNRLGQDSSPQTPRKPYYTSYMKSDLLSGMPYFSKPALVAFAFVYMMASFKGSSGSFSILMILPLLCLLALCVAAMNISTFIKHNNIGWKCNDNFSISIFQDTNRTSTQAITLNTNHIISVFFLALALVGIISMFSISSFYIVGAFANKRCH</sequence>
<protein>
    <submittedName>
        <fullName evidence="1">Uncharacterized protein</fullName>
    </submittedName>
</protein>